<dbReference type="EMBL" id="JAVDTX010000002">
    <property type="protein sequence ID" value="MDR6844314.1"/>
    <property type="molecule type" value="Genomic_DNA"/>
</dbReference>
<protein>
    <submittedName>
        <fullName evidence="1">Uncharacterized protein</fullName>
    </submittedName>
</protein>
<name>A0ABU1RZU8_9FLAO</name>
<comment type="caution">
    <text evidence="1">The sequence shown here is derived from an EMBL/GenBank/DDBJ whole genome shotgun (WGS) entry which is preliminary data.</text>
</comment>
<proteinExistence type="predicted"/>
<gene>
    <name evidence="1" type="ORF">J2W95_001005</name>
</gene>
<dbReference type="Proteomes" id="UP001261871">
    <property type="component" value="Unassembled WGS sequence"/>
</dbReference>
<dbReference type="RefSeq" id="WP_310004552.1">
    <property type="nucleotide sequence ID" value="NZ_JAVDTX010000002.1"/>
</dbReference>
<keyword evidence="2" id="KW-1185">Reference proteome</keyword>
<evidence type="ECO:0000313" key="1">
    <source>
        <dbReference type="EMBL" id="MDR6844314.1"/>
    </source>
</evidence>
<organism evidence="1 2">
    <name type="scientific">Flavobacterium granuli</name>
    <dbReference type="NCBI Taxonomy" id="280093"/>
    <lineage>
        <taxon>Bacteria</taxon>
        <taxon>Pseudomonadati</taxon>
        <taxon>Bacteroidota</taxon>
        <taxon>Flavobacteriia</taxon>
        <taxon>Flavobacteriales</taxon>
        <taxon>Flavobacteriaceae</taxon>
        <taxon>Flavobacterium</taxon>
    </lineage>
</organism>
<sequence length="124" mass="14032">METDEIKNLETIKRLTANCLSALKPIEDKNRIHTAKIRVRDYYELASVIRNLLKLCIVALDEDGAVVPITIKNQSIDVGLILGIALQLFPIDEFELLNEISILFPVDSRNEDEIFSKNNIPKPS</sequence>
<evidence type="ECO:0000313" key="2">
    <source>
        <dbReference type="Proteomes" id="UP001261871"/>
    </source>
</evidence>
<accession>A0ABU1RZU8</accession>
<reference evidence="1 2" key="1">
    <citation type="submission" date="2023-07" db="EMBL/GenBank/DDBJ databases">
        <title>Sorghum-associated microbial communities from plants grown in Nebraska, USA.</title>
        <authorList>
            <person name="Schachtman D."/>
        </authorList>
    </citation>
    <scope>NUCLEOTIDE SEQUENCE [LARGE SCALE GENOMIC DNA]</scope>
    <source>
        <strain evidence="1 2">BE124</strain>
    </source>
</reference>